<comment type="subcellular location">
    <subcellularLocation>
        <location evidence="7">Cytoplasm</location>
    </subcellularLocation>
</comment>
<dbReference type="GO" id="GO:0005737">
    <property type="term" value="C:cytoplasm"/>
    <property type="evidence" value="ECO:0007669"/>
    <property type="project" value="UniProtKB-SubCell"/>
</dbReference>
<evidence type="ECO:0000256" key="4">
    <source>
        <dbReference type="ARBA" id="ARBA00022759"/>
    </source>
</evidence>
<dbReference type="Pfam" id="PF02130">
    <property type="entry name" value="YbeY"/>
    <property type="match status" value="1"/>
</dbReference>
<evidence type="ECO:0000256" key="7">
    <source>
        <dbReference type="HAMAP-Rule" id="MF_00009"/>
    </source>
</evidence>
<keyword evidence="2 7" id="KW-0540">Nuclease</keyword>
<keyword evidence="6 7" id="KW-0862">Zinc</keyword>
<evidence type="ECO:0000313" key="8">
    <source>
        <dbReference type="EMBL" id="KJV09863.1"/>
    </source>
</evidence>
<dbReference type="PATRIC" id="fig|552518.3.peg.1041"/>
<dbReference type="HAMAP" id="MF_00009">
    <property type="entry name" value="Endoribonucl_YbeY"/>
    <property type="match status" value="1"/>
</dbReference>
<accession>A0A0F3ITI7</accession>
<keyword evidence="7" id="KW-0690">Ribosome biogenesis</keyword>
<keyword evidence="7" id="KW-0698">rRNA processing</keyword>
<reference evidence="8 9" key="1">
    <citation type="submission" date="2015-03" db="EMBL/GenBank/DDBJ databases">
        <title>Draft genome sequence of Elstera litoralis.</title>
        <authorList>
            <person name="Rahalkar M.C."/>
            <person name="Dhakephalkar P.K."/>
            <person name="Pore S.D."/>
            <person name="Arora P."/>
            <person name="Kapse N.G."/>
            <person name="Pandit P.S."/>
        </authorList>
    </citation>
    <scope>NUCLEOTIDE SEQUENCE [LARGE SCALE GENOMIC DNA]</scope>
    <source>
        <strain evidence="8 9">Dia-1</strain>
    </source>
</reference>
<comment type="function">
    <text evidence="7">Single strand-specific metallo-endoribonuclease involved in late-stage 70S ribosome quality control and in maturation of the 3' terminus of the 16S rRNA.</text>
</comment>
<evidence type="ECO:0000313" key="9">
    <source>
        <dbReference type="Proteomes" id="UP000033774"/>
    </source>
</evidence>
<gene>
    <name evidence="7" type="primary">ybeY</name>
    <name evidence="8" type="ORF">VZ95_08780</name>
</gene>
<keyword evidence="4 7" id="KW-0255">Endonuclease</keyword>
<dbReference type="InterPro" id="IPR020549">
    <property type="entry name" value="YbeY_CS"/>
</dbReference>
<evidence type="ECO:0000256" key="5">
    <source>
        <dbReference type="ARBA" id="ARBA00022801"/>
    </source>
</evidence>
<keyword evidence="5 7" id="KW-0378">Hydrolase</keyword>
<proteinExistence type="inferred from homology"/>
<keyword evidence="9" id="KW-1185">Reference proteome</keyword>
<dbReference type="EC" id="3.1.-.-" evidence="7"/>
<dbReference type="GO" id="GO:0006364">
    <property type="term" value="P:rRNA processing"/>
    <property type="evidence" value="ECO:0007669"/>
    <property type="project" value="UniProtKB-UniRule"/>
</dbReference>
<dbReference type="PANTHER" id="PTHR46986">
    <property type="entry name" value="ENDORIBONUCLEASE YBEY, CHLOROPLASTIC"/>
    <property type="match status" value="1"/>
</dbReference>
<dbReference type="SUPFAM" id="SSF55486">
    <property type="entry name" value="Metalloproteases ('zincins'), catalytic domain"/>
    <property type="match status" value="1"/>
</dbReference>
<dbReference type="GO" id="GO:0008270">
    <property type="term" value="F:zinc ion binding"/>
    <property type="evidence" value="ECO:0007669"/>
    <property type="project" value="UniProtKB-UniRule"/>
</dbReference>
<dbReference type="Proteomes" id="UP000033774">
    <property type="component" value="Unassembled WGS sequence"/>
</dbReference>
<feature type="binding site" evidence="7">
    <location>
        <position position="139"/>
    </location>
    <ligand>
        <name>Zn(2+)</name>
        <dbReference type="ChEBI" id="CHEBI:29105"/>
        <note>catalytic</note>
    </ligand>
</feature>
<evidence type="ECO:0000256" key="2">
    <source>
        <dbReference type="ARBA" id="ARBA00022722"/>
    </source>
</evidence>
<protein>
    <recommendedName>
        <fullName evidence="7">Endoribonuclease YbeY</fullName>
        <ecNumber evidence="7">3.1.-.-</ecNumber>
    </recommendedName>
</protein>
<evidence type="ECO:0000256" key="6">
    <source>
        <dbReference type="ARBA" id="ARBA00022833"/>
    </source>
</evidence>
<dbReference type="GO" id="GO:0004222">
    <property type="term" value="F:metalloendopeptidase activity"/>
    <property type="evidence" value="ECO:0007669"/>
    <property type="project" value="InterPro"/>
</dbReference>
<keyword evidence="7" id="KW-0963">Cytoplasm</keyword>
<comment type="cofactor">
    <cofactor evidence="7">
        <name>Zn(2+)</name>
        <dbReference type="ChEBI" id="CHEBI:29105"/>
    </cofactor>
    <text evidence="7">Binds 1 zinc ion.</text>
</comment>
<dbReference type="PANTHER" id="PTHR46986:SF1">
    <property type="entry name" value="ENDORIBONUCLEASE YBEY, CHLOROPLASTIC"/>
    <property type="match status" value="1"/>
</dbReference>
<feature type="binding site" evidence="7">
    <location>
        <position position="129"/>
    </location>
    <ligand>
        <name>Zn(2+)</name>
        <dbReference type="ChEBI" id="CHEBI:29105"/>
        <note>catalytic</note>
    </ligand>
</feature>
<dbReference type="Gene3D" id="3.40.390.30">
    <property type="entry name" value="Metalloproteases ('zincins'), catalytic domain"/>
    <property type="match status" value="1"/>
</dbReference>
<name>A0A0F3ITI7_9PROT</name>
<evidence type="ECO:0000256" key="1">
    <source>
        <dbReference type="ARBA" id="ARBA00010875"/>
    </source>
</evidence>
<dbReference type="EMBL" id="LAJY01000200">
    <property type="protein sequence ID" value="KJV09863.1"/>
    <property type="molecule type" value="Genomic_DNA"/>
</dbReference>
<dbReference type="GO" id="GO:0004521">
    <property type="term" value="F:RNA endonuclease activity"/>
    <property type="evidence" value="ECO:0007669"/>
    <property type="project" value="UniProtKB-UniRule"/>
</dbReference>
<dbReference type="NCBIfam" id="TIGR00043">
    <property type="entry name" value="rRNA maturation RNase YbeY"/>
    <property type="match status" value="1"/>
</dbReference>
<comment type="caution">
    <text evidence="8">The sequence shown here is derived from an EMBL/GenBank/DDBJ whole genome shotgun (WGS) entry which is preliminary data.</text>
</comment>
<organism evidence="8 9">
    <name type="scientific">Elstera litoralis</name>
    <dbReference type="NCBI Taxonomy" id="552518"/>
    <lineage>
        <taxon>Bacteria</taxon>
        <taxon>Pseudomonadati</taxon>
        <taxon>Pseudomonadota</taxon>
        <taxon>Alphaproteobacteria</taxon>
        <taxon>Rhodospirillales</taxon>
        <taxon>Rhodospirillaceae</taxon>
        <taxon>Elstera</taxon>
    </lineage>
</organism>
<dbReference type="InterPro" id="IPR023091">
    <property type="entry name" value="MetalPrtase_cat_dom_sf_prd"/>
</dbReference>
<feature type="binding site" evidence="7">
    <location>
        <position position="133"/>
    </location>
    <ligand>
        <name>Zn(2+)</name>
        <dbReference type="ChEBI" id="CHEBI:29105"/>
        <note>catalytic</note>
    </ligand>
</feature>
<keyword evidence="3 7" id="KW-0479">Metal-binding</keyword>
<dbReference type="PROSITE" id="PS01306">
    <property type="entry name" value="UPF0054"/>
    <property type="match status" value="1"/>
</dbReference>
<sequence>MLGGVSEADIESLAEKTVRHALVTEAALTPFLAGSAPESRLTLALLFTDNAAVRKLNREWRDQDKPTNVLSFPGDWLELEEEDIAALAAGDDVPPAHIGDIALALETIRDEAAEQGKDPRAHLLHLIVHGTLHLLGYDHAVDAEAEAMEALETRLLADLGIADPYSYRPSGY</sequence>
<dbReference type="AlphaFoldDB" id="A0A0F3ITI7"/>
<comment type="similarity">
    <text evidence="1 7">Belongs to the endoribonuclease YbeY family.</text>
</comment>
<dbReference type="InterPro" id="IPR002036">
    <property type="entry name" value="YbeY"/>
</dbReference>
<evidence type="ECO:0000256" key="3">
    <source>
        <dbReference type="ARBA" id="ARBA00022723"/>
    </source>
</evidence>